<dbReference type="Proteomes" id="UP000715781">
    <property type="component" value="Unassembled WGS sequence"/>
</dbReference>
<dbReference type="Gene3D" id="1.25.40.10">
    <property type="entry name" value="Tetratricopeptide repeat domain"/>
    <property type="match status" value="1"/>
</dbReference>
<evidence type="ECO:0008006" key="3">
    <source>
        <dbReference type="Google" id="ProtNLM"/>
    </source>
</evidence>
<evidence type="ECO:0000313" key="2">
    <source>
        <dbReference type="Proteomes" id="UP000715781"/>
    </source>
</evidence>
<proteinExistence type="predicted"/>
<gene>
    <name evidence="1" type="ORF">KME32_31630</name>
</gene>
<dbReference type="AlphaFoldDB" id="A0A951Q3Y7"/>
<dbReference type="EMBL" id="JAHHHN010000040">
    <property type="protein sequence ID" value="MBW4565554.1"/>
    <property type="molecule type" value="Genomic_DNA"/>
</dbReference>
<dbReference type="InterPro" id="IPR011990">
    <property type="entry name" value="TPR-like_helical_dom_sf"/>
</dbReference>
<name>A0A951Q3Y7_9NOST</name>
<reference evidence="1" key="1">
    <citation type="submission" date="2021-05" db="EMBL/GenBank/DDBJ databases">
        <authorList>
            <person name="Pietrasiak N."/>
            <person name="Ward R."/>
            <person name="Stajich J.E."/>
            <person name="Kurbessoian T."/>
        </authorList>
    </citation>
    <scope>NUCLEOTIDE SEQUENCE</scope>
    <source>
        <strain evidence="1">JT2-VF2</strain>
    </source>
</reference>
<protein>
    <recommendedName>
        <fullName evidence="3">Tetratricopeptide repeat protein</fullName>
    </recommendedName>
</protein>
<accession>A0A951Q3Y7</accession>
<dbReference type="SUPFAM" id="SSF48452">
    <property type="entry name" value="TPR-like"/>
    <property type="match status" value="1"/>
</dbReference>
<sequence>MLTTRGGAFRDIEELDKAENCARQAIEYQPKSHHPYTLMGAICFERHQYLDGEYWFQEAIKRGANPRDMDYEIMRVVKNTKDENKRREVIEYLLKKDSQRYSWARNYLKKNKR</sequence>
<organism evidence="1 2">
    <name type="scientific">Mojavia pulchra JT2-VF2</name>
    <dbReference type="NCBI Taxonomy" id="287848"/>
    <lineage>
        <taxon>Bacteria</taxon>
        <taxon>Bacillati</taxon>
        <taxon>Cyanobacteriota</taxon>
        <taxon>Cyanophyceae</taxon>
        <taxon>Nostocales</taxon>
        <taxon>Nostocaceae</taxon>
    </lineage>
</organism>
<evidence type="ECO:0000313" key="1">
    <source>
        <dbReference type="EMBL" id="MBW4565554.1"/>
    </source>
</evidence>
<comment type="caution">
    <text evidence="1">The sequence shown here is derived from an EMBL/GenBank/DDBJ whole genome shotgun (WGS) entry which is preliminary data.</text>
</comment>
<reference evidence="1" key="2">
    <citation type="journal article" date="2022" name="Microbiol. Resour. Announc.">
        <title>Metagenome Sequencing to Explore Phylogenomics of Terrestrial Cyanobacteria.</title>
        <authorList>
            <person name="Ward R.D."/>
            <person name="Stajich J.E."/>
            <person name="Johansen J.R."/>
            <person name="Huntemann M."/>
            <person name="Clum A."/>
            <person name="Foster B."/>
            <person name="Foster B."/>
            <person name="Roux S."/>
            <person name="Palaniappan K."/>
            <person name="Varghese N."/>
            <person name="Mukherjee S."/>
            <person name="Reddy T.B.K."/>
            <person name="Daum C."/>
            <person name="Copeland A."/>
            <person name="Chen I.A."/>
            <person name="Ivanova N.N."/>
            <person name="Kyrpides N.C."/>
            <person name="Shapiro N."/>
            <person name="Eloe-Fadrosh E.A."/>
            <person name="Pietrasiak N."/>
        </authorList>
    </citation>
    <scope>NUCLEOTIDE SEQUENCE</scope>
    <source>
        <strain evidence="1">JT2-VF2</strain>
    </source>
</reference>